<sequence length="268" mass="30957">FYDGQLQVDRLSREASHNIVTTGTAARRAWCQGVDYHFIVMLRGVDLMRKLLQTSLVISTRRIANTAFNKHLFITNVTLSLSLSGMGDVLQQHHNIAYKQQATWDITRTRHMTCTGMTVGALCHHWYILLDKKLPGRTLKVVVKKLLVDQLLFSPVCLTVFFISLGFFRGGDWEEFFSNLHHKGWMLYVAEWFVWPPAQIINFYLLPTKYRVLYDNIISLLFDVYTSHICYDMKINKIDDYGENTMDKGVLKNDSEINVNNHTGKSVS</sequence>
<evidence type="ECO:0000313" key="7">
    <source>
        <dbReference type="EMBL" id="KAG7174115.1"/>
    </source>
</evidence>
<dbReference type="GO" id="GO:0005739">
    <property type="term" value="C:mitochondrion"/>
    <property type="evidence" value="ECO:0007669"/>
    <property type="project" value="TreeGrafter"/>
</dbReference>
<keyword evidence="3 6" id="KW-0812">Transmembrane</keyword>
<comment type="caution">
    <text evidence="7">The sequence shown here is derived from an EMBL/GenBank/DDBJ whole genome shotgun (WGS) entry which is preliminary data.</text>
</comment>
<dbReference type="Pfam" id="PF04117">
    <property type="entry name" value="Mpv17_PMP22"/>
    <property type="match status" value="1"/>
</dbReference>
<keyword evidence="5 6" id="KW-0472">Membrane</keyword>
<dbReference type="Proteomes" id="UP000747542">
    <property type="component" value="Unassembled WGS sequence"/>
</dbReference>
<dbReference type="InterPro" id="IPR007248">
    <property type="entry name" value="Mpv17_PMP22"/>
</dbReference>
<evidence type="ECO:0000256" key="1">
    <source>
        <dbReference type="ARBA" id="ARBA00004141"/>
    </source>
</evidence>
<feature type="transmembrane region" description="Helical" evidence="6">
    <location>
        <begin position="146"/>
        <end position="165"/>
    </location>
</feature>
<evidence type="ECO:0000256" key="4">
    <source>
        <dbReference type="ARBA" id="ARBA00022989"/>
    </source>
</evidence>
<comment type="similarity">
    <text evidence="2 6">Belongs to the peroxisomal membrane protein PXMP2/4 family.</text>
</comment>
<feature type="non-terminal residue" evidence="7">
    <location>
        <position position="1"/>
    </location>
</feature>
<evidence type="ECO:0000256" key="5">
    <source>
        <dbReference type="ARBA" id="ARBA00023136"/>
    </source>
</evidence>
<accession>A0A8J5N6Q2</accession>
<protein>
    <submittedName>
        <fullName evidence="7">Mpv17-like protein 2-like 2</fullName>
    </submittedName>
</protein>
<name>A0A8J5N6Q2_HOMAM</name>
<dbReference type="PANTHER" id="PTHR11266:SF8">
    <property type="entry name" value="MPV17-LIKE PROTEIN 2"/>
    <property type="match status" value="1"/>
</dbReference>
<reference evidence="7" key="1">
    <citation type="journal article" date="2021" name="Sci. Adv.">
        <title>The American lobster genome reveals insights on longevity, neural, and immune adaptations.</title>
        <authorList>
            <person name="Polinski J.M."/>
            <person name="Zimin A.V."/>
            <person name="Clark K.F."/>
            <person name="Kohn A.B."/>
            <person name="Sadowski N."/>
            <person name="Timp W."/>
            <person name="Ptitsyn A."/>
            <person name="Khanna P."/>
            <person name="Romanova D.Y."/>
            <person name="Williams P."/>
            <person name="Greenwood S.J."/>
            <person name="Moroz L.L."/>
            <person name="Walt D.R."/>
            <person name="Bodnar A.G."/>
        </authorList>
    </citation>
    <scope>NUCLEOTIDE SEQUENCE</scope>
    <source>
        <strain evidence="7">GMGI-L3</strain>
    </source>
</reference>
<evidence type="ECO:0000256" key="3">
    <source>
        <dbReference type="ARBA" id="ARBA00022692"/>
    </source>
</evidence>
<dbReference type="GO" id="GO:0061668">
    <property type="term" value="P:mitochondrial ribosome assembly"/>
    <property type="evidence" value="ECO:0007669"/>
    <property type="project" value="TreeGrafter"/>
</dbReference>
<gene>
    <name evidence="7" type="primary">mpv17l2-L2</name>
    <name evidence="7" type="ORF">Hamer_G020504</name>
</gene>
<evidence type="ECO:0000313" key="8">
    <source>
        <dbReference type="Proteomes" id="UP000747542"/>
    </source>
</evidence>
<dbReference type="PANTHER" id="PTHR11266">
    <property type="entry name" value="PEROXISOMAL MEMBRANE PROTEIN 2, PXMP2 MPV17"/>
    <property type="match status" value="1"/>
</dbReference>
<dbReference type="GO" id="GO:0016020">
    <property type="term" value="C:membrane"/>
    <property type="evidence" value="ECO:0007669"/>
    <property type="project" value="UniProtKB-SubCell"/>
</dbReference>
<keyword evidence="8" id="KW-1185">Reference proteome</keyword>
<organism evidence="7 8">
    <name type="scientific">Homarus americanus</name>
    <name type="common">American lobster</name>
    <dbReference type="NCBI Taxonomy" id="6706"/>
    <lineage>
        <taxon>Eukaryota</taxon>
        <taxon>Metazoa</taxon>
        <taxon>Ecdysozoa</taxon>
        <taxon>Arthropoda</taxon>
        <taxon>Crustacea</taxon>
        <taxon>Multicrustacea</taxon>
        <taxon>Malacostraca</taxon>
        <taxon>Eumalacostraca</taxon>
        <taxon>Eucarida</taxon>
        <taxon>Decapoda</taxon>
        <taxon>Pleocyemata</taxon>
        <taxon>Astacidea</taxon>
        <taxon>Nephropoidea</taxon>
        <taxon>Nephropidae</taxon>
        <taxon>Homarus</taxon>
    </lineage>
</organism>
<dbReference type="AlphaFoldDB" id="A0A8J5N6Q2"/>
<proteinExistence type="inferred from homology"/>
<dbReference type="EMBL" id="JAHLQT010007918">
    <property type="protein sequence ID" value="KAG7174115.1"/>
    <property type="molecule type" value="Genomic_DNA"/>
</dbReference>
<keyword evidence="4 6" id="KW-1133">Transmembrane helix</keyword>
<evidence type="ECO:0000256" key="2">
    <source>
        <dbReference type="ARBA" id="ARBA00006824"/>
    </source>
</evidence>
<comment type="subcellular location">
    <subcellularLocation>
        <location evidence="1">Membrane</location>
        <topology evidence="1">Multi-pass membrane protein</topology>
    </subcellularLocation>
</comment>
<evidence type="ECO:0000256" key="6">
    <source>
        <dbReference type="RuleBase" id="RU363053"/>
    </source>
</evidence>
<feature type="transmembrane region" description="Helical" evidence="6">
    <location>
        <begin position="185"/>
        <end position="206"/>
    </location>
</feature>